<dbReference type="AlphaFoldDB" id="A0A1U7EZ69"/>
<dbReference type="GeneID" id="3702218"/>
<dbReference type="OrthoDB" id="205985at2157"/>
<dbReference type="EMBL" id="CR936257">
    <property type="protein sequence ID" value="CAI50579.1"/>
    <property type="molecule type" value="Genomic_DNA"/>
</dbReference>
<keyword evidence="1" id="KW-1133">Transmembrane helix</keyword>
<reference evidence="2 3" key="1">
    <citation type="journal article" date="2005" name="Genome Res.">
        <title>Living with two extremes: conclusions from the genome sequence of Natronomonas pharaonis.</title>
        <authorList>
            <person name="Falb M."/>
            <person name="Pfeiffer F."/>
            <person name="Palm P."/>
            <person name="Rodewald K."/>
            <person name="Hickmann V."/>
            <person name="Tittor J."/>
            <person name="Oesterhelt D."/>
        </authorList>
    </citation>
    <scope>NUCLEOTIDE SEQUENCE [LARGE SCALE GENOMIC DNA]</scope>
    <source>
        <strain evidence="3">ATCC 35678 / DSM 2160 / CIP 103997 / JCM 8858 / NBRC 14720 / NCIMB 2260 / Gabara</strain>
    </source>
</reference>
<feature type="transmembrane region" description="Helical" evidence="1">
    <location>
        <begin position="56"/>
        <end position="78"/>
    </location>
</feature>
<name>A0A1U7EZ69_NATPD</name>
<dbReference type="InterPro" id="IPR010001">
    <property type="entry name" value="BofA"/>
</dbReference>
<keyword evidence="1" id="KW-0812">Transmembrane</keyword>
<organism evidence="2 3">
    <name type="scientific">Natronomonas pharaonis (strain ATCC 35678 / DSM 2160 / CIP 103997 / JCM 8858 / NBRC 14720 / NCIMB 2260 / Gabara)</name>
    <name type="common">Halobacterium pharaonis</name>
    <dbReference type="NCBI Taxonomy" id="348780"/>
    <lineage>
        <taxon>Archaea</taxon>
        <taxon>Methanobacteriati</taxon>
        <taxon>Methanobacteriota</taxon>
        <taxon>Stenosarchaea group</taxon>
        <taxon>Halobacteria</taxon>
        <taxon>Halobacteriales</taxon>
        <taxon>Natronomonadaceae</taxon>
        <taxon>Natronomonas</taxon>
    </lineage>
</organism>
<accession>A0A1U7EZ69</accession>
<feature type="transmembrane region" description="Helical" evidence="1">
    <location>
        <begin position="30"/>
        <end position="49"/>
    </location>
</feature>
<evidence type="ECO:0000256" key="1">
    <source>
        <dbReference type="SAM" id="Phobius"/>
    </source>
</evidence>
<dbReference type="Proteomes" id="UP000002698">
    <property type="component" value="Chromosome"/>
</dbReference>
<sequence>MVTTLELTLLVIALALLFGAYTVIKAVKPFIVNAVVGVIVLFLASALGLGVEITPVAVLICAVGGIPGAILVMILAYADIAFAGMVMPFGAALLA</sequence>
<evidence type="ECO:0000313" key="2">
    <source>
        <dbReference type="EMBL" id="CAI50579.1"/>
    </source>
</evidence>
<keyword evidence="3" id="KW-1185">Reference proteome</keyword>
<feature type="transmembrane region" description="Helical" evidence="1">
    <location>
        <begin position="7"/>
        <end position="24"/>
    </location>
</feature>
<evidence type="ECO:0000313" key="3">
    <source>
        <dbReference type="Proteomes" id="UP000002698"/>
    </source>
</evidence>
<dbReference type="HOGENOM" id="CLU_172280_0_0_2"/>
<protein>
    <submittedName>
        <fullName evidence="2">BofA domain protein</fullName>
    </submittedName>
</protein>
<gene>
    <name evidence="2" type="ordered locus">NP_4976A</name>
</gene>
<dbReference type="RefSeq" id="WP_011324190.1">
    <property type="nucleotide sequence ID" value="NC_007426.1"/>
</dbReference>
<dbReference type="EnsemblBacteria" id="CAI50579">
    <property type="protein sequence ID" value="CAI50579"/>
    <property type="gene ID" value="NP_4976A"/>
</dbReference>
<dbReference type="KEGG" id="nph:NP_4976A"/>
<keyword evidence="1" id="KW-0472">Membrane</keyword>
<dbReference type="eggNOG" id="arCOG05132">
    <property type="taxonomic scope" value="Archaea"/>
</dbReference>
<dbReference type="Pfam" id="PF07441">
    <property type="entry name" value="BofA"/>
    <property type="match status" value="1"/>
</dbReference>
<proteinExistence type="predicted"/>